<dbReference type="EMBL" id="JADJOT010000011">
    <property type="protein sequence ID" value="MBK7956000.1"/>
    <property type="molecule type" value="Genomic_DNA"/>
</dbReference>
<dbReference type="InterPro" id="IPR045709">
    <property type="entry name" value="DUF6065"/>
</dbReference>
<evidence type="ECO:0000313" key="3">
    <source>
        <dbReference type="Proteomes" id="UP000706151"/>
    </source>
</evidence>
<dbReference type="Pfam" id="PF19541">
    <property type="entry name" value="DUF6065"/>
    <property type="match status" value="1"/>
</dbReference>
<feature type="compositionally biased region" description="Polar residues" evidence="1">
    <location>
        <begin position="258"/>
        <end position="273"/>
    </location>
</feature>
<feature type="region of interest" description="Disordered" evidence="1">
    <location>
        <begin position="246"/>
        <end position="273"/>
    </location>
</feature>
<sequence>MSSVEIYPLAPRLPLPARASGRTRAEVPAGYGVQEQCLPFVAAAALGLLIPSPVAFGLCRPGDLPSGAHAFRSPLDRPGPDGRWVDERVFYVVDRPESRFVLNAYTVSGFPPPASEVREPGLSFFDRSDQTDLFKLHLPYIWRTQTGLDTLFLPLLNRAGRSLEIVSGLVETDWYANPVNLVLRKPASGHSVHVAAGEPIAQAILVARELRPAEISVVPEHARAARRFRTELCEWYRSKQADRSAYRRLARQHHASTDESASQPAALTTDSSP</sequence>
<dbReference type="AlphaFoldDB" id="A0A935TKI8"/>
<reference evidence="2 3" key="1">
    <citation type="submission" date="2020-10" db="EMBL/GenBank/DDBJ databases">
        <title>Connecting structure to function with the recovery of over 1000 high-quality activated sludge metagenome-assembled genomes encoding full-length rRNA genes using long-read sequencing.</title>
        <authorList>
            <person name="Singleton C.M."/>
            <person name="Petriglieri F."/>
            <person name="Kristensen J.M."/>
            <person name="Kirkegaard R.H."/>
            <person name="Michaelsen T.Y."/>
            <person name="Andersen M.H."/>
            <person name="Karst S.M."/>
            <person name="Dueholm M.S."/>
            <person name="Nielsen P.H."/>
            <person name="Albertsen M."/>
        </authorList>
    </citation>
    <scope>NUCLEOTIDE SEQUENCE [LARGE SCALE GENOMIC DNA]</scope>
    <source>
        <strain evidence="2">Fred_18-Q3-R57-64_BAT3C.720</strain>
    </source>
</reference>
<name>A0A935TKI8_9PROT</name>
<proteinExistence type="predicted"/>
<protein>
    <submittedName>
        <fullName evidence="2">Uncharacterized protein</fullName>
    </submittedName>
</protein>
<dbReference type="Proteomes" id="UP000706151">
    <property type="component" value="Unassembled WGS sequence"/>
</dbReference>
<accession>A0A935TKI8</accession>
<organism evidence="2 3">
    <name type="scientific">Candidatus Accumulibacter affinis</name>
    <dbReference type="NCBI Taxonomy" id="2954384"/>
    <lineage>
        <taxon>Bacteria</taxon>
        <taxon>Pseudomonadati</taxon>
        <taxon>Pseudomonadota</taxon>
        <taxon>Betaproteobacteria</taxon>
        <taxon>Candidatus Accumulibacter</taxon>
    </lineage>
</organism>
<evidence type="ECO:0000256" key="1">
    <source>
        <dbReference type="SAM" id="MobiDB-lite"/>
    </source>
</evidence>
<gene>
    <name evidence="2" type="ORF">IPK02_19790</name>
</gene>
<comment type="caution">
    <text evidence="2">The sequence shown here is derived from an EMBL/GenBank/DDBJ whole genome shotgun (WGS) entry which is preliminary data.</text>
</comment>
<evidence type="ECO:0000313" key="2">
    <source>
        <dbReference type="EMBL" id="MBK7956000.1"/>
    </source>
</evidence>